<keyword evidence="15" id="KW-0675">Receptor</keyword>
<feature type="domain" description="PAC" evidence="18">
    <location>
        <begin position="700"/>
        <end position="754"/>
    </location>
</feature>
<sequence>MPRRGASLDNHGRVGLAGHLFGLVLAVLMPSLALGGATAWHLAGLYRSASEERLGDTARALALAVDGEFEVFQTAALALATSPLLRLEDIRPFRAWAIAATTRLGGAVVVHEATPGFPQLLNTLRPEGLPPEASPATPPAVAAAAELVQRTLLSRQPTISNLFESPATGRPMAAAAAPAPDAQSVVVMVIPGERLARLLVDQGLDGGTIVAITDAQNRVVARSNEYRRLSGGDAVTVPFGSGTEASGLFQGAGSEGPPVLYAYRRLRRAPGWSVIVGEPLTNHRTSWQRPLLVFLTGGGLALGLGLGLAVSLGRRIRSPVLALVRRTDAVAGGPGAAPPPALPPSPVAEFEELRQAMERADAALRAGEAEFRAAFEQSAVPMQQTDCATGCFLRVNQAFSRLLDRPPEALIGLPFTEVTHPEDREVDLAGFWRVARGEVPSYEGEKRFIRPDGSIRWVRIASSPVRDARGQPIRTMAVVLDVTAQHEAEAARRSSEAWMRLAQEAGGIGSWDANTETGTLRWSDQNYRLWGLDPGTPLTEQFILSLIHPDDHHAVQLQQRMAMDPDGPHPMELEFRIRRGSDGVERRLLSVGERSFAADGRLIGHRGIIQDVTERRQAEEDLRRSEERLRLAQEAGGIGSWELEVATGALFWSESCHRLHGTDPAEPLTDAAWRELILEEDRPRVLAMLDTALGGTATAWEADFRIIRKNDQALRWINGRGSILRDPATGQAIRVVGIAMDVTERREAEERLRLLAREVDHRAKNALAVVQAALRLTPKDDAARYAQAVEGRVNNLARVHNLLAQARWSGTRLHLLAEGELAPFLPARTGGDERAPRVVLEGPSVLLGPSAAQAISMALHELATNATKHGALSAPGGVVRLSWVLDHPAGLLRIRWTETGGPLIAGPPERRGFGSRVMEGTIRDQLGGAVRRDWTRAGLDCALEVPLGRLASDLDEGVSDRPLFSQIKD</sequence>
<dbReference type="Gene3D" id="2.10.70.100">
    <property type="match status" value="2"/>
</dbReference>
<dbReference type="InterPro" id="IPR035965">
    <property type="entry name" value="PAS-like_dom_sf"/>
</dbReference>
<dbReference type="CDD" id="cd18774">
    <property type="entry name" value="PDC2_HK_sensor"/>
    <property type="match status" value="1"/>
</dbReference>
<dbReference type="SMART" id="SM00911">
    <property type="entry name" value="HWE_HK"/>
    <property type="match status" value="1"/>
</dbReference>
<dbReference type="NCBIfam" id="TIGR00229">
    <property type="entry name" value="sensory_box"/>
    <property type="match status" value="3"/>
</dbReference>
<keyword evidence="16" id="KW-0812">Transmembrane</keyword>
<evidence type="ECO:0000256" key="9">
    <source>
        <dbReference type="ARBA" id="ARBA00022737"/>
    </source>
</evidence>
<dbReference type="Pfam" id="PF08447">
    <property type="entry name" value="PAS_3"/>
    <property type="match status" value="3"/>
</dbReference>
<feature type="domain" description="PAS" evidence="17">
    <location>
        <begin position="625"/>
        <end position="696"/>
    </location>
</feature>
<keyword evidence="11" id="KW-0418">Kinase</keyword>
<keyword evidence="16" id="KW-0472">Membrane</keyword>
<dbReference type="EMBL" id="CADCTD010000018">
    <property type="protein sequence ID" value="CAA9224601.1"/>
    <property type="molecule type" value="Genomic_DNA"/>
</dbReference>
<evidence type="ECO:0000259" key="18">
    <source>
        <dbReference type="PROSITE" id="PS50113"/>
    </source>
</evidence>
<dbReference type="InterPro" id="IPR000700">
    <property type="entry name" value="PAS-assoc_C"/>
</dbReference>
<keyword evidence="14" id="KW-0843">Virulence</keyword>
<dbReference type="GO" id="GO:0008168">
    <property type="term" value="F:methyltransferase activity"/>
    <property type="evidence" value="ECO:0007669"/>
    <property type="project" value="UniProtKB-KW"/>
</dbReference>
<evidence type="ECO:0000256" key="5">
    <source>
        <dbReference type="ARBA" id="ARBA00022606"/>
    </source>
</evidence>
<dbReference type="InterPro" id="IPR001610">
    <property type="entry name" value="PAC"/>
</dbReference>
<dbReference type="PANTHER" id="PTHR41523">
    <property type="entry name" value="TWO-COMPONENT SYSTEM SENSOR PROTEIN"/>
    <property type="match status" value="1"/>
</dbReference>
<evidence type="ECO:0000256" key="2">
    <source>
        <dbReference type="ARBA" id="ARBA00012438"/>
    </source>
</evidence>
<dbReference type="InterPro" id="IPR013655">
    <property type="entry name" value="PAS_fold_3"/>
</dbReference>
<feature type="domain" description="PAC" evidence="18">
    <location>
        <begin position="442"/>
        <end position="494"/>
    </location>
</feature>
<feature type="transmembrane region" description="Helical" evidence="16">
    <location>
        <begin position="20"/>
        <end position="43"/>
    </location>
</feature>
<evidence type="ECO:0000313" key="19">
    <source>
        <dbReference type="EMBL" id="CAA9224601.1"/>
    </source>
</evidence>
<evidence type="ECO:0000256" key="10">
    <source>
        <dbReference type="ARBA" id="ARBA00022741"/>
    </source>
</evidence>
<evidence type="ECO:0000256" key="4">
    <source>
        <dbReference type="ARBA" id="ARBA00022553"/>
    </source>
</evidence>
<dbReference type="PANTHER" id="PTHR41523:SF8">
    <property type="entry name" value="ETHYLENE RESPONSE SENSOR PROTEIN"/>
    <property type="match status" value="1"/>
</dbReference>
<organism evidence="19">
    <name type="scientific">uncultured Craurococcus sp</name>
    <dbReference type="NCBI Taxonomy" id="1135998"/>
    <lineage>
        <taxon>Bacteria</taxon>
        <taxon>Pseudomonadati</taxon>
        <taxon>Pseudomonadota</taxon>
        <taxon>Alphaproteobacteria</taxon>
        <taxon>Acetobacterales</taxon>
        <taxon>Acetobacteraceae</taxon>
        <taxon>Craurococcus</taxon>
        <taxon>environmental samples</taxon>
    </lineage>
</organism>
<evidence type="ECO:0000256" key="7">
    <source>
        <dbReference type="ARBA" id="ARBA00022643"/>
    </source>
</evidence>
<dbReference type="PROSITE" id="PS50112">
    <property type="entry name" value="PAS"/>
    <property type="match status" value="2"/>
</dbReference>
<dbReference type="GO" id="GO:0032259">
    <property type="term" value="P:methylation"/>
    <property type="evidence" value="ECO:0007669"/>
    <property type="project" value="UniProtKB-KW"/>
</dbReference>
<keyword evidence="19" id="KW-0489">Methyltransferase</keyword>
<dbReference type="SUPFAM" id="SSF55785">
    <property type="entry name" value="PYP-like sensor domain (PAS domain)"/>
    <property type="match status" value="3"/>
</dbReference>
<comment type="catalytic activity">
    <reaction evidence="1">
        <text>ATP + protein L-histidine = ADP + protein N-phospho-L-histidine.</text>
        <dbReference type="EC" id="2.7.13.3"/>
    </reaction>
</comment>
<dbReference type="InterPro" id="IPR011102">
    <property type="entry name" value="Sig_transdc_His_kinase_HWE"/>
</dbReference>
<keyword evidence="10" id="KW-0547">Nucleotide-binding</keyword>
<evidence type="ECO:0000256" key="15">
    <source>
        <dbReference type="ARBA" id="ARBA00023170"/>
    </source>
</evidence>
<evidence type="ECO:0000256" key="13">
    <source>
        <dbReference type="ARBA" id="ARBA00022991"/>
    </source>
</evidence>
<accession>A0A6J4HJ06</accession>
<evidence type="ECO:0000259" key="17">
    <source>
        <dbReference type="PROSITE" id="PS50112"/>
    </source>
</evidence>
<keyword evidence="12" id="KW-0067">ATP-binding</keyword>
<evidence type="ECO:0000256" key="12">
    <source>
        <dbReference type="ARBA" id="ARBA00022840"/>
    </source>
</evidence>
<dbReference type="CDD" id="cd00130">
    <property type="entry name" value="PAS"/>
    <property type="match status" value="3"/>
</dbReference>
<dbReference type="GO" id="GO:0004673">
    <property type="term" value="F:protein histidine kinase activity"/>
    <property type="evidence" value="ECO:0007669"/>
    <property type="project" value="UniProtKB-EC"/>
</dbReference>
<keyword evidence="16" id="KW-1133">Transmembrane helix</keyword>
<keyword evidence="5" id="KW-0716">Sensory transduction</keyword>
<dbReference type="Gene3D" id="3.30.450.20">
    <property type="entry name" value="PAS domain"/>
    <property type="match status" value="3"/>
</dbReference>
<dbReference type="SMART" id="SM00086">
    <property type="entry name" value="PAC"/>
    <property type="match status" value="3"/>
</dbReference>
<dbReference type="AlphaFoldDB" id="A0A6J4HJ06"/>
<dbReference type="GO" id="GO:0009881">
    <property type="term" value="F:photoreceptor activity"/>
    <property type="evidence" value="ECO:0007669"/>
    <property type="project" value="UniProtKB-KW"/>
</dbReference>
<evidence type="ECO:0000256" key="8">
    <source>
        <dbReference type="ARBA" id="ARBA00022679"/>
    </source>
</evidence>
<evidence type="ECO:0000256" key="16">
    <source>
        <dbReference type="SAM" id="Phobius"/>
    </source>
</evidence>
<evidence type="ECO:0000256" key="14">
    <source>
        <dbReference type="ARBA" id="ARBA00023026"/>
    </source>
</evidence>
<name>A0A6J4HJ06_9PROT</name>
<evidence type="ECO:0000256" key="6">
    <source>
        <dbReference type="ARBA" id="ARBA00022630"/>
    </source>
</evidence>
<dbReference type="EC" id="2.7.13.3" evidence="2"/>
<dbReference type="InterPro" id="IPR000014">
    <property type="entry name" value="PAS"/>
</dbReference>
<keyword evidence="13" id="KW-0157">Chromophore</keyword>
<protein>
    <recommendedName>
        <fullName evidence="2">histidine kinase</fullName>
        <ecNumber evidence="2">2.7.13.3</ecNumber>
    </recommendedName>
</protein>
<feature type="domain" description="PAS" evidence="17">
    <location>
        <begin position="367"/>
        <end position="425"/>
    </location>
</feature>
<evidence type="ECO:0000256" key="11">
    <source>
        <dbReference type="ARBA" id="ARBA00022777"/>
    </source>
</evidence>
<keyword evidence="9" id="KW-0677">Repeat</keyword>
<keyword evidence="7" id="KW-0288">FMN</keyword>
<dbReference type="GO" id="GO:0005524">
    <property type="term" value="F:ATP binding"/>
    <property type="evidence" value="ECO:0007669"/>
    <property type="project" value="UniProtKB-KW"/>
</dbReference>
<keyword evidence="8 19" id="KW-0808">Transferase</keyword>
<dbReference type="InterPro" id="IPR036890">
    <property type="entry name" value="HATPase_C_sf"/>
</dbReference>
<dbReference type="Pfam" id="PF07536">
    <property type="entry name" value="HWE_HK"/>
    <property type="match status" value="1"/>
</dbReference>
<evidence type="ECO:0000256" key="1">
    <source>
        <dbReference type="ARBA" id="ARBA00000085"/>
    </source>
</evidence>
<dbReference type="SMART" id="SM00091">
    <property type="entry name" value="PAS"/>
    <property type="match status" value="3"/>
</dbReference>
<keyword evidence="4" id="KW-0597">Phosphoprotein</keyword>
<keyword evidence="3" id="KW-0600">Photoreceptor protein</keyword>
<reference evidence="19" key="1">
    <citation type="submission" date="2020-02" db="EMBL/GenBank/DDBJ databases">
        <authorList>
            <person name="Meier V. D."/>
        </authorList>
    </citation>
    <scope>NUCLEOTIDE SEQUENCE</scope>
    <source>
        <strain evidence="19">AVDCRST_MAG27</strain>
    </source>
</reference>
<evidence type="ECO:0000256" key="3">
    <source>
        <dbReference type="ARBA" id="ARBA00022543"/>
    </source>
</evidence>
<gene>
    <name evidence="19" type="ORF">AVDCRST_MAG27-695</name>
</gene>
<dbReference type="Gene3D" id="3.30.565.10">
    <property type="entry name" value="Histidine kinase-like ATPase, C-terminal domain"/>
    <property type="match status" value="1"/>
</dbReference>
<feature type="domain" description="PAC" evidence="18">
    <location>
        <begin position="571"/>
        <end position="624"/>
    </location>
</feature>
<dbReference type="PROSITE" id="PS50113">
    <property type="entry name" value="PAC"/>
    <property type="match status" value="3"/>
</dbReference>
<feature type="transmembrane region" description="Helical" evidence="16">
    <location>
        <begin position="291"/>
        <end position="312"/>
    </location>
</feature>
<proteinExistence type="predicted"/>
<keyword evidence="6" id="KW-0285">Flavoprotein</keyword>